<evidence type="ECO:0000256" key="6">
    <source>
        <dbReference type="ARBA" id="ARBA00022989"/>
    </source>
</evidence>
<evidence type="ECO:0000313" key="9">
    <source>
        <dbReference type="EMBL" id="KAF5396685.1"/>
    </source>
</evidence>
<evidence type="ECO:0000256" key="7">
    <source>
        <dbReference type="ARBA" id="ARBA00023136"/>
    </source>
</evidence>
<dbReference type="GO" id="GO:0005773">
    <property type="term" value="C:vacuole"/>
    <property type="evidence" value="ECO:0007669"/>
    <property type="project" value="GOC"/>
</dbReference>
<evidence type="ECO:0000256" key="1">
    <source>
        <dbReference type="ARBA" id="ARBA00004477"/>
    </source>
</evidence>
<comment type="similarity">
    <text evidence="2">Belongs to the TMEM208 family.</text>
</comment>
<accession>A0A8J4WN20</accession>
<evidence type="ECO:0000256" key="3">
    <source>
        <dbReference type="ARBA" id="ARBA00015033"/>
    </source>
</evidence>
<evidence type="ECO:0000256" key="5">
    <source>
        <dbReference type="ARBA" id="ARBA00022824"/>
    </source>
</evidence>
<dbReference type="Proteomes" id="UP000748531">
    <property type="component" value="Unassembled WGS sequence"/>
</dbReference>
<comment type="subcellular location">
    <subcellularLocation>
        <location evidence="1">Endoplasmic reticulum membrane</location>
        <topology evidence="1">Multi-pass membrane protein</topology>
    </subcellularLocation>
</comment>
<evidence type="ECO:0000313" key="10">
    <source>
        <dbReference type="Proteomes" id="UP000748531"/>
    </source>
</evidence>
<evidence type="ECO:0000256" key="4">
    <source>
        <dbReference type="ARBA" id="ARBA00022692"/>
    </source>
</evidence>
<dbReference type="OrthoDB" id="10012212at2759"/>
<keyword evidence="6 8" id="KW-1133">Transmembrane helix</keyword>
<dbReference type="PANTHER" id="PTHR13505">
    <property type="entry name" value="TRANSMEMBRANE PROTEIN 208"/>
    <property type="match status" value="1"/>
</dbReference>
<comment type="caution">
    <text evidence="9">The sequence shown here is derived from an EMBL/GenBank/DDBJ whole genome shotgun (WGS) entry which is preliminary data.</text>
</comment>
<sequence>MYGPKKPVKQGTKSEKLIYEENCSTLFFYKIISLVAATIFGIFVLTFFCLSWFTKLDIILSSCCLVISLGAYNFMAYMAKAEYRENERGVLQLQDAGLDLNMGSGGLAEHAKDAILFCCAVMFLSLLHQYFWLLLLLLPGRIFQLLWVNILAPWIFDPNQGPQVNEKKQQKLERKMRRIGHLSQGRSSSGRT</sequence>
<keyword evidence="10" id="KW-1185">Reference proteome</keyword>
<gene>
    <name evidence="9" type="ORF">PHET_10547</name>
</gene>
<dbReference type="AlphaFoldDB" id="A0A8J4WN20"/>
<dbReference type="GO" id="GO:0006624">
    <property type="term" value="P:vacuolar protein processing"/>
    <property type="evidence" value="ECO:0007669"/>
    <property type="project" value="TreeGrafter"/>
</dbReference>
<dbReference type="GO" id="GO:0005789">
    <property type="term" value="C:endoplasmic reticulum membrane"/>
    <property type="evidence" value="ECO:0007669"/>
    <property type="project" value="UniProtKB-SubCell"/>
</dbReference>
<feature type="transmembrane region" description="Helical" evidence="8">
    <location>
        <begin position="27"/>
        <end position="51"/>
    </location>
</feature>
<evidence type="ECO:0000256" key="8">
    <source>
        <dbReference type="SAM" id="Phobius"/>
    </source>
</evidence>
<dbReference type="InterPro" id="IPR008506">
    <property type="entry name" value="SND2/TMEM208"/>
</dbReference>
<dbReference type="EMBL" id="LUCH01007573">
    <property type="protein sequence ID" value="KAF5396685.1"/>
    <property type="molecule type" value="Genomic_DNA"/>
</dbReference>
<keyword evidence="5" id="KW-0256">Endoplasmic reticulum</keyword>
<feature type="transmembrane region" description="Helical" evidence="8">
    <location>
        <begin position="58"/>
        <end position="79"/>
    </location>
</feature>
<keyword evidence="4 8" id="KW-0812">Transmembrane</keyword>
<organism evidence="9 10">
    <name type="scientific">Paragonimus heterotremus</name>
    <dbReference type="NCBI Taxonomy" id="100268"/>
    <lineage>
        <taxon>Eukaryota</taxon>
        <taxon>Metazoa</taxon>
        <taxon>Spiralia</taxon>
        <taxon>Lophotrochozoa</taxon>
        <taxon>Platyhelminthes</taxon>
        <taxon>Trematoda</taxon>
        <taxon>Digenea</taxon>
        <taxon>Plagiorchiida</taxon>
        <taxon>Troglotremata</taxon>
        <taxon>Troglotrematidae</taxon>
        <taxon>Paragonimus</taxon>
    </lineage>
</organism>
<dbReference type="Pfam" id="PF05620">
    <property type="entry name" value="TMEM208_SND2"/>
    <property type="match status" value="1"/>
</dbReference>
<dbReference type="PANTHER" id="PTHR13505:SF7">
    <property type="entry name" value="TRANSMEMBRANE PROTEIN 208"/>
    <property type="match status" value="1"/>
</dbReference>
<evidence type="ECO:0000256" key="2">
    <source>
        <dbReference type="ARBA" id="ARBA00009950"/>
    </source>
</evidence>
<proteinExistence type="inferred from homology"/>
<reference evidence="9" key="1">
    <citation type="submission" date="2019-05" db="EMBL/GenBank/DDBJ databases">
        <title>Annotation for the trematode Paragonimus heterotremus.</title>
        <authorList>
            <person name="Choi Y.-J."/>
        </authorList>
    </citation>
    <scope>NUCLEOTIDE SEQUENCE</scope>
    <source>
        <strain evidence="9">LC</strain>
    </source>
</reference>
<keyword evidence="7 8" id="KW-0472">Membrane</keyword>
<feature type="transmembrane region" description="Helical" evidence="8">
    <location>
        <begin position="114"/>
        <end position="138"/>
    </location>
</feature>
<protein>
    <recommendedName>
        <fullName evidence="3">Transmembrane protein 208</fullName>
    </recommendedName>
</protein>
<name>A0A8J4WN20_9TREM</name>